<feature type="domain" description="Integrase catalytic" evidence="17">
    <location>
        <begin position="363"/>
        <end position="522"/>
    </location>
</feature>
<dbReference type="Gene3D" id="2.40.50.40">
    <property type="match status" value="1"/>
</dbReference>
<evidence type="ECO:0000313" key="19">
    <source>
        <dbReference type="Proteomes" id="UP001294444"/>
    </source>
</evidence>
<dbReference type="Pfam" id="PF00665">
    <property type="entry name" value="rve"/>
    <property type="match status" value="1"/>
</dbReference>
<keyword evidence="1" id="KW-0645">Protease</keyword>
<dbReference type="GO" id="GO:0006508">
    <property type="term" value="P:proteolysis"/>
    <property type="evidence" value="ECO:0007669"/>
    <property type="project" value="UniProtKB-KW"/>
</dbReference>
<feature type="domain" description="Chromo" evidence="16">
    <location>
        <begin position="632"/>
        <end position="680"/>
    </location>
</feature>
<dbReference type="GO" id="GO:0006338">
    <property type="term" value="P:chromatin remodeling"/>
    <property type="evidence" value="ECO:0007669"/>
    <property type="project" value="UniProtKB-ARBA"/>
</dbReference>
<accession>A0AAJ5C8M9</accession>
<gene>
    <name evidence="18" type="ORF">MEPE_06852</name>
</gene>
<dbReference type="CDD" id="cd00024">
    <property type="entry name" value="CD_CSD"/>
    <property type="match status" value="1"/>
</dbReference>
<dbReference type="GO" id="GO:0003723">
    <property type="term" value="F:RNA binding"/>
    <property type="evidence" value="ECO:0007669"/>
    <property type="project" value="UniProtKB-KW"/>
</dbReference>
<evidence type="ECO:0000256" key="9">
    <source>
        <dbReference type="ARBA" id="ARBA00022842"/>
    </source>
</evidence>
<dbReference type="SUPFAM" id="SSF54160">
    <property type="entry name" value="Chromo domain-like"/>
    <property type="match status" value="1"/>
</dbReference>
<dbReference type="Proteomes" id="UP001294444">
    <property type="component" value="Unassembled WGS sequence"/>
</dbReference>
<keyword evidence="14" id="KW-0238">DNA-binding</keyword>
<keyword evidence="11" id="KW-0229">DNA integration</keyword>
<dbReference type="InterPro" id="IPR001584">
    <property type="entry name" value="Integrase_cat-core"/>
</dbReference>
<dbReference type="InterPro" id="IPR012337">
    <property type="entry name" value="RNaseH-like_sf"/>
</dbReference>
<evidence type="ECO:0000259" key="16">
    <source>
        <dbReference type="PROSITE" id="PS50013"/>
    </source>
</evidence>
<evidence type="ECO:0000256" key="1">
    <source>
        <dbReference type="ARBA" id="ARBA00022670"/>
    </source>
</evidence>
<dbReference type="Gene3D" id="3.10.20.370">
    <property type="match status" value="1"/>
</dbReference>
<dbReference type="Gene3D" id="3.30.420.10">
    <property type="entry name" value="Ribonuclease H-like superfamily/Ribonuclease H"/>
    <property type="match status" value="1"/>
</dbReference>
<dbReference type="InterPro" id="IPR041373">
    <property type="entry name" value="RT_RNaseH"/>
</dbReference>
<dbReference type="SUPFAM" id="SSF53098">
    <property type="entry name" value="Ribonuclease H-like"/>
    <property type="match status" value="1"/>
</dbReference>
<dbReference type="PANTHER" id="PTHR37984">
    <property type="entry name" value="PROTEIN CBG26694"/>
    <property type="match status" value="1"/>
</dbReference>
<proteinExistence type="predicted"/>
<evidence type="ECO:0000256" key="5">
    <source>
        <dbReference type="ARBA" id="ARBA00022723"/>
    </source>
</evidence>
<comment type="caution">
    <text evidence="18">The sequence shown here is derived from an EMBL/GenBank/DDBJ whole genome shotgun (WGS) entry which is preliminary data.</text>
</comment>
<keyword evidence="2" id="KW-0808">Transferase</keyword>
<dbReference type="AlphaFoldDB" id="A0AAJ5C8M9"/>
<dbReference type="PROSITE" id="PS50013">
    <property type="entry name" value="CHROMO_2"/>
    <property type="match status" value="1"/>
</dbReference>
<dbReference type="PANTHER" id="PTHR37984:SF5">
    <property type="entry name" value="PROTEIN NYNRIN-LIKE"/>
    <property type="match status" value="1"/>
</dbReference>
<evidence type="ECO:0000259" key="17">
    <source>
        <dbReference type="PROSITE" id="PS50994"/>
    </source>
</evidence>
<evidence type="ECO:0000256" key="15">
    <source>
        <dbReference type="ARBA" id="ARBA00023172"/>
    </source>
</evidence>
<dbReference type="InterPro" id="IPR036397">
    <property type="entry name" value="RNaseH_sf"/>
</dbReference>
<keyword evidence="10" id="KW-0694">RNA-binding</keyword>
<keyword evidence="13" id="KW-0239">DNA-directed DNA polymerase</keyword>
<dbReference type="InterPro" id="IPR056924">
    <property type="entry name" value="SH3_Tf2-1"/>
</dbReference>
<dbReference type="InterPro" id="IPR000953">
    <property type="entry name" value="Chromo/chromo_shadow_dom"/>
</dbReference>
<keyword evidence="8" id="KW-0378">Hydrolase</keyword>
<dbReference type="Pfam" id="PF24626">
    <property type="entry name" value="SH3_Tf2-1"/>
    <property type="match status" value="1"/>
</dbReference>
<evidence type="ECO:0000256" key="2">
    <source>
        <dbReference type="ARBA" id="ARBA00022679"/>
    </source>
</evidence>
<keyword evidence="12" id="KW-0695">RNA-directed DNA polymerase</keyword>
<name>A0AAJ5C8M9_9BASI</name>
<protein>
    <submittedName>
        <fullName evidence="18">Related to gag-pol protein</fullName>
    </submittedName>
</protein>
<dbReference type="InterPro" id="IPR016197">
    <property type="entry name" value="Chromo-like_dom_sf"/>
</dbReference>
<keyword evidence="15" id="KW-0233">DNA recombination</keyword>
<dbReference type="CDD" id="cd09274">
    <property type="entry name" value="RNase_HI_RT_Ty3"/>
    <property type="match status" value="1"/>
</dbReference>
<evidence type="ECO:0000256" key="12">
    <source>
        <dbReference type="ARBA" id="ARBA00022918"/>
    </source>
</evidence>
<dbReference type="GO" id="GO:0015074">
    <property type="term" value="P:DNA integration"/>
    <property type="evidence" value="ECO:0007669"/>
    <property type="project" value="UniProtKB-KW"/>
</dbReference>
<evidence type="ECO:0000256" key="8">
    <source>
        <dbReference type="ARBA" id="ARBA00022801"/>
    </source>
</evidence>
<keyword evidence="3" id="KW-0548">Nucleotidyltransferase</keyword>
<dbReference type="GO" id="GO:0005634">
    <property type="term" value="C:nucleus"/>
    <property type="evidence" value="ECO:0007669"/>
    <property type="project" value="UniProtKB-ARBA"/>
</dbReference>
<sequence>MTHTADGPTSCCTLPSGLLYQTEAVRGRCTDIGPTCLETDASDFAIAGVLKQEHDGQWHPVAYYSRKMQPAERNYKIHNKELLAVVACLKQWRHMLAGLPQQLVIYTDHKALKYFKSQHCISGQQACWAVILANYDFVLHYRPGDKGGEPDALTWRSNMQPEGVEKEHNMHQLLPASAFDLAEEYLNLGGSMAAYPVSTQNWMRHNPSAGSHCEPHLIMEQIATGGVLSLIRTFQPLDEELKTLHSQLPFDMKDGLWYKDGQLAVPKITLAGKKGVCTTRAGSHASEHSLSVKHLQYMVMNQCHDSINAGHVGQDATLELACQHYWWPNMASWIADYVASCPVCARYKAPRHKPYGLLQPLSTPKRPWGSITLDFIEGLPTSNGYNSILVIVDRLLKLAILMPTHKTATLKDTVDMMQAQVFKRFGIPEHIVLDCGCQFILAVWKDFAQVHNIKHSLSTAYHPQTDSQTKQVNQVIEQYLHIYCNCKQDNWVDLLPMAEFVYKNTLHSSIGISPFFACYGWNPKMHLDLPKQVGILDPRRHEFAQTNEDLVQYLQEQIQHAQSRAVDQYNCKRPFPVLKRISCRAYRVQLPSSLRVHNVFHVSMLEPRKQSKLQGHSALPPYSTLHNKDLEFEVEAIIGKCCNHRHMEYLVQWQGYPEEASSWEPETAINAPKLIQEHERLEGGTALA</sequence>
<keyword evidence="9" id="KW-0460">Magnesium</keyword>
<dbReference type="GO" id="GO:0003964">
    <property type="term" value="F:RNA-directed DNA polymerase activity"/>
    <property type="evidence" value="ECO:0007669"/>
    <property type="project" value="UniProtKB-KW"/>
</dbReference>
<evidence type="ECO:0000256" key="13">
    <source>
        <dbReference type="ARBA" id="ARBA00022932"/>
    </source>
</evidence>
<dbReference type="SMART" id="SM00298">
    <property type="entry name" value="CHROMO"/>
    <property type="match status" value="1"/>
</dbReference>
<evidence type="ECO:0000256" key="11">
    <source>
        <dbReference type="ARBA" id="ARBA00022908"/>
    </source>
</evidence>
<organism evidence="18 19">
    <name type="scientific">Melanopsichium pennsylvanicum</name>
    <dbReference type="NCBI Taxonomy" id="63383"/>
    <lineage>
        <taxon>Eukaryota</taxon>
        <taxon>Fungi</taxon>
        <taxon>Dikarya</taxon>
        <taxon>Basidiomycota</taxon>
        <taxon>Ustilaginomycotina</taxon>
        <taxon>Ustilaginomycetes</taxon>
        <taxon>Ustilaginales</taxon>
        <taxon>Ustilaginaceae</taxon>
        <taxon>Melanopsichium</taxon>
    </lineage>
</organism>
<dbReference type="InterPro" id="IPR043502">
    <property type="entry name" value="DNA/RNA_pol_sf"/>
</dbReference>
<evidence type="ECO:0000256" key="4">
    <source>
        <dbReference type="ARBA" id="ARBA00022722"/>
    </source>
</evidence>
<evidence type="ECO:0000256" key="3">
    <source>
        <dbReference type="ARBA" id="ARBA00022695"/>
    </source>
</evidence>
<keyword evidence="7" id="KW-0255">Endonuclease</keyword>
<dbReference type="GO" id="GO:0004519">
    <property type="term" value="F:endonuclease activity"/>
    <property type="evidence" value="ECO:0007669"/>
    <property type="project" value="UniProtKB-KW"/>
</dbReference>
<dbReference type="InterPro" id="IPR050951">
    <property type="entry name" value="Retrovirus_Pol_polyprotein"/>
</dbReference>
<dbReference type="PROSITE" id="PS50994">
    <property type="entry name" value="INTEGRASE"/>
    <property type="match status" value="1"/>
</dbReference>
<dbReference type="GO" id="GO:0004190">
    <property type="term" value="F:aspartic-type endopeptidase activity"/>
    <property type="evidence" value="ECO:0007669"/>
    <property type="project" value="UniProtKB-KW"/>
</dbReference>
<reference evidence="18" key="1">
    <citation type="submission" date="2023-10" db="EMBL/GenBank/DDBJ databases">
        <authorList>
            <person name="Guldener U."/>
        </authorList>
    </citation>
    <scope>NUCLEOTIDE SEQUENCE</scope>
    <source>
        <strain evidence="18">Mp4</strain>
    </source>
</reference>
<keyword evidence="4" id="KW-0540">Nuclease</keyword>
<keyword evidence="6" id="KW-0064">Aspartyl protease</keyword>
<dbReference type="FunFam" id="3.10.20.370:FF:000001">
    <property type="entry name" value="Retrovirus-related Pol polyprotein from transposon 17.6-like protein"/>
    <property type="match status" value="1"/>
</dbReference>
<evidence type="ECO:0000256" key="6">
    <source>
        <dbReference type="ARBA" id="ARBA00022750"/>
    </source>
</evidence>
<dbReference type="Pfam" id="PF00385">
    <property type="entry name" value="Chromo"/>
    <property type="match status" value="1"/>
</dbReference>
<evidence type="ECO:0000256" key="10">
    <source>
        <dbReference type="ARBA" id="ARBA00022884"/>
    </source>
</evidence>
<dbReference type="Pfam" id="PF17917">
    <property type="entry name" value="RT_RNaseH"/>
    <property type="match status" value="1"/>
</dbReference>
<dbReference type="GO" id="GO:0003677">
    <property type="term" value="F:DNA binding"/>
    <property type="evidence" value="ECO:0007669"/>
    <property type="project" value="UniProtKB-KW"/>
</dbReference>
<dbReference type="InterPro" id="IPR023780">
    <property type="entry name" value="Chromo_domain"/>
</dbReference>
<dbReference type="Pfam" id="PF17921">
    <property type="entry name" value="Integrase_H2C2"/>
    <property type="match status" value="1"/>
</dbReference>
<dbReference type="GO" id="GO:0006310">
    <property type="term" value="P:DNA recombination"/>
    <property type="evidence" value="ECO:0007669"/>
    <property type="project" value="UniProtKB-KW"/>
</dbReference>
<evidence type="ECO:0000256" key="14">
    <source>
        <dbReference type="ARBA" id="ARBA00023125"/>
    </source>
</evidence>
<keyword evidence="19" id="KW-1185">Reference proteome</keyword>
<dbReference type="Gene3D" id="1.10.340.70">
    <property type="match status" value="1"/>
</dbReference>
<dbReference type="SUPFAM" id="SSF56672">
    <property type="entry name" value="DNA/RNA polymerases"/>
    <property type="match status" value="1"/>
</dbReference>
<evidence type="ECO:0000313" key="18">
    <source>
        <dbReference type="EMBL" id="SNX88141.1"/>
    </source>
</evidence>
<keyword evidence="5" id="KW-0479">Metal-binding</keyword>
<dbReference type="GO" id="GO:0046872">
    <property type="term" value="F:metal ion binding"/>
    <property type="evidence" value="ECO:0007669"/>
    <property type="project" value="UniProtKB-KW"/>
</dbReference>
<dbReference type="GO" id="GO:0003887">
    <property type="term" value="F:DNA-directed DNA polymerase activity"/>
    <property type="evidence" value="ECO:0007669"/>
    <property type="project" value="UniProtKB-KW"/>
</dbReference>
<dbReference type="EMBL" id="OAPG01000023">
    <property type="protein sequence ID" value="SNX88141.1"/>
    <property type="molecule type" value="Genomic_DNA"/>
</dbReference>
<evidence type="ECO:0000256" key="7">
    <source>
        <dbReference type="ARBA" id="ARBA00022759"/>
    </source>
</evidence>
<dbReference type="InterPro" id="IPR041588">
    <property type="entry name" value="Integrase_H2C2"/>
</dbReference>